<dbReference type="Proteomes" id="UP000669060">
    <property type="component" value="Unassembled WGS sequence"/>
</dbReference>
<keyword evidence="3" id="KW-0520">NAD</keyword>
<evidence type="ECO:0000256" key="4">
    <source>
        <dbReference type="RuleBase" id="RU003719"/>
    </source>
</evidence>
<proteinExistence type="inferred from homology"/>
<evidence type="ECO:0000256" key="2">
    <source>
        <dbReference type="ARBA" id="ARBA00023002"/>
    </source>
</evidence>
<gene>
    <name evidence="7" type="ORF">JFY56_01155</name>
</gene>
<dbReference type="InterPro" id="IPR029753">
    <property type="entry name" value="D-isomer_DH_CS"/>
</dbReference>
<accession>A0ABS3TJL2</accession>
<dbReference type="PANTHER" id="PTHR10996:SF283">
    <property type="entry name" value="GLYOXYLATE_HYDROXYPYRUVATE REDUCTASE B"/>
    <property type="match status" value="1"/>
</dbReference>
<keyword evidence="2 4" id="KW-0560">Oxidoreductase</keyword>
<dbReference type="Pfam" id="PF02826">
    <property type="entry name" value="2-Hacid_dh_C"/>
    <property type="match status" value="1"/>
</dbReference>
<evidence type="ECO:0000256" key="1">
    <source>
        <dbReference type="ARBA" id="ARBA00005854"/>
    </source>
</evidence>
<dbReference type="InterPro" id="IPR036291">
    <property type="entry name" value="NAD(P)-bd_dom_sf"/>
</dbReference>
<feature type="domain" description="D-isomer specific 2-hydroxyacid dehydrogenase catalytic" evidence="5">
    <location>
        <begin position="13"/>
        <end position="317"/>
    </location>
</feature>
<evidence type="ECO:0000256" key="3">
    <source>
        <dbReference type="ARBA" id="ARBA00023027"/>
    </source>
</evidence>
<dbReference type="SUPFAM" id="SSF52283">
    <property type="entry name" value="Formate/glycerate dehydrogenase catalytic domain-like"/>
    <property type="match status" value="1"/>
</dbReference>
<dbReference type="PROSITE" id="PS00065">
    <property type="entry name" value="D_2_HYDROXYACID_DH_1"/>
    <property type="match status" value="1"/>
</dbReference>
<dbReference type="InterPro" id="IPR006140">
    <property type="entry name" value="D-isomer_DH_NAD-bd"/>
</dbReference>
<dbReference type="InterPro" id="IPR006139">
    <property type="entry name" value="D-isomer_2_OHA_DH_cat_dom"/>
</dbReference>
<evidence type="ECO:0000259" key="5">
    <source>
        <dbReference type="Pfam" id="PF00389"/>
    </source>
</evidence>
<sequence>MSDKPIIAISRQVPGQLLAPLLAFGEVRMPDAPPPTDLLSVMRDADYALVTAGERIDEALLDACPKLKMVSTVSAGYDHIDVAACSERNVRVCNTPKAVGAATADMAFGLLLAASRRIVEADAFVRAGKWTRSAEPLFGVDVNHKQMGIVGLGRIGAELARRARGFDMDVTYYNRRRLPAEEEQRLGVRYLDFDSLLEQSDALMVQAPYGPATHHLIGAEQLARMKPSAVLVNAARGGVVDDAALAAALREGRIAAAGLDVTEGEPDVHPDLLGLPNVVLSPHSGASTRDTHRRMTLEAFANLVDALRGGPLENCINPLPATADIA</sequence>
<organism evidence="7 8">
    <name type="scientific">Pseudomonas schmalbachii</name>
    <dbReference type="NCBI Taxonomy" id="2816993"/>
    <lineage>
        <taxon>Bacteria</taxon>
        <taxon>Pseudomonadati</taxon>
        <taxon>Pseudomonadota</taxon>
        <taxon>Gammaproteobacteria</taxon>
        <taxon>Pseudomonadales</taxon>
        <taxon>Pseudomonadaceae</taxon>
        <taxon>Pseudomonas</taxon>
    </lineage>
</organism>
<keyword evidence="8" id="KW-1185">Reference proteome</keyword>
<dbReference type="CDD" id="cd05301">
    <property type="entry name" value="GDH"/>
    <property type="match status" value="1"/>
</dbReference>
<dbReference type="InterPro" id="IPR029752">
    <property type="entry name" value="D-isomer_DH_CS1"/>
</dbReference>
<dbReference type="PROSITE" id="PS00671">
    <property type="entry name" value="D_2_HYDROXYACID_DH_3"/>
    <property type="match status" value="1"/>
</dbReference>
<reference evidence="7 8" key="1">
    <citation type="submission" date="2020-12" db="EMBL/GenBank/DDBJ databases">
        <title>Pseudomonas schmalbachii sp. nov. isolated from millipede gut.</title>
        <authorList>
            <person name="Shelomi M."/>
        </authorList>
    </citation>
    <scope>NUCLEOTIDE SEQUENCE [LARGE SCALE GENOMIC DNA]</scope>
    <source>
        <strain evidence="7 8">Milli4</strain>
    </source>
</reference>
<dbReference type="InterPro" id="IPR050223">
    <property type="entry name" value="D-isomer_2-hydroxyacid_DH"/>
</dbReference>
<comment type="similarity">
    <text evidence="1 4">Belongs to the D-isomer specific 2-hydroxyacid dehydrogenase family.</text>
</comment>
<dbReference type="PANTHER" id="PTHR10996">
    <property type="entry name" value="2-HYDROXYACID DEHYDROGENASE-RELATED"/>
    <property type="match status" value="1"/>
</dbReference>
<dbReference type="RefSeq" id="WP_208311653.1">
    <property type="nucleotide sequence ID" value="NZ_JAELYA010000001.1"/>
</dbReference>
<name>A0ABS3TJL2_9PSED</name>
<evidence type="ECO:0000313" key="8">
    <source>
        <dbReference type="Proteomes" id="UP000669060"/>
    </source>
</evidence>
<dbReference type="Gene3D" id="3.40.50.720">
    <property type="entry name" value="NAD(P)-binding Rossmann-like Domain"/>
    <property type="match status" value="2"/>
</dbReference>
<evidence type="ECO:0000259" key="6">
    <source>
        <dbReference type="Pfam" id="PF02826"/>
    </source>
</evidence>
<dbReference type="EMBL" id="JAELYA010000001">
    <property type="protein sequence ID" value="MBO3273828.1"/>
    <property type="molecule type" value="Genomic_DNA"/>
</dbReference>
<dbReference type="SUPFAM" id="SSF51735">
    <property type="entry name" value="NAD(P)-binding Rossmann-fold domains"/>
    <property type="match status" value="1"/>
</dbReference>
<dbReference type="Pfam" id="PF00389">
    <property type="entry name" value="2-Hacid_dh"/>
    <property type="match status" value="1"/>
</dbReference>
<comment type="caution">
    <text evidence="7">The sequence shown here is derived from an EMBL/GenBank/DDBJ whole genome shotgun (WGS) entry which is preliminary data.</text>
</comment>
<protein>
    <submittedName>
        <fullName evidence="7">D-glycerate dehydrogenase</fullName>
    </submittedName>
</protein>
<feature type="domain" description="D-isomer specific 2-hydroxyacid dehydrogenase NAD-binding" evidence="6">
    <location>
        <begin position="108"/>
        <end position="285"/>
    </location>
</feature>
<evidence type="ECO:0000313" key="7">
    <source>
        <dbReference type="EMBL" id="MBO3273828.1"/>
    </source>
</evidence>